<dbReference type="Proteomes" id="UP001152797">
    <property type="component" value="Unassembled WGS sequence"/>
</dbReference>
<reference evidence="5" key="2">
    <citation type="submission" date="2024-04" db="EMBL/GenBank/DDBJ databases">
        <authorList>
            <person name="Chen Y."/>
            <person name="Shah S."/>
            <person name="Dougan E. K."/>
            <person name="Thang M."/>
            <person name="Chan C."/>
        </authorList>
    </citation>
    <scope>NUCLEOTIDE SEQUENCE [LARGE SCALE GENOMIC DNA]</scope>
</reference>
<evidence type="ECO:0000313" key="5">
    <source>
        <dbReference type="EMBL" id="CAL1139532.1"/>
    </source>
</evidence>
<evidence type="ECO:0000313" key="6">
    <source>
        <dbReference type="EMBL" id="CAL4773469.1"/>
    </source>
</evidence>
<feature type="compositionally biased region" description="Pro residues" evidence="2">
    <location>
        <begin position="150"/>
        <end position="164"/>
    </location>
</feature>
<gene>
    <name evidence="4" type="ORF">C1SCF055_LOCUS13529</name>
</gene>
<keyword evidence="3" id="KW-0732">Signal</keyword>
<dbReference type="EMBL" id="CAMXCT010001053">
    <property type="protein sequence ID" value="CAI3986157.1"/>
    <property type="molecule type" value="Genomic_DNA"/>
</dbReference>
<feature type="region of interest" description="Disordered" evidence="2">
    <location>
        <begin position="1796"/>
        <end position="1815"/>
    </location>
</feature>
<comment type="caution">
    <text evidence="4">The sequence shown here is derived from an EMBL/GenBank/DDBJ whole genome shotgun (WGS) entry which is preliminary data.</text>
</comment>
<feature type="compositionally biased region" description="Pro residues" evidence="2">
    <location>
        <begin position="1799"/>
        <end position="1812"/>
    </location>
</feature>
<reference evidence="4" key="1">
    <citation type="submission" date="2022-10" db="EMBL/GenBank/DDBJ databases">
        <authorList>
            <person name="Chen Y."/>
            <person name="Dougan E. K."/>
            <person name="Chan C."/>
            <person name="Rhodes N."/>
            <person name="Thang M."/>
        </authorList>
    </citation>
    <scope>NUCLEOTIDE SEQUENCE</scope>
</reference>
<evidence type="ECO:0000256" key="3">
    <source>
        <dbReference type="SAM" id="SignalP"/>
    </source>
</evidence>
<feature type="coiled-coil region" evidence="1">
    <location>
        <begin position="298"/>
        <end position="325"/>
    </location>
</feature>
<evidence type="ECO:0000256" key="1">
    <source>
        <dbReference type="SAM" id="Coils"/>
    </source>
</evidence>
<dbReference type="PANTHER" id="PTHR47027">
    <property type="entry name" value="REVERSE TRANSCRIPTASE DOMAIN-CONTAINING PROTEIN"/>
    <property type="match status" value="1"/>
</dbReference>
<keyword evidence="7" id="KW-1185">Reference proteome</keyword>
<dbReference type="EMBL" id="CAMXCT020001053">
    <property type="protein sequence ID" value="CAL1139532.1"/>
    <property type="molecule type" value="Genomic_DNA"/>
</dbReference>
<dbReference type="InterPro" id="IPR012337">
    <property type="entry name" value="RNaseH-like_sf"/>
</dbReference>
<accession>A0A9P1C7M3</accession>
<dbReference type="EMBL" id="CAMXCT030001053">
    <property type="protein sequence ID" value="CAL4773469.1"/>
    <property type="molecule type" value="Genomic_DNA"/>
</dbReference>
<feature type="compositionally biased region" description="Basic residues" evidence="2">
    <location>
        <begin position="109"/>
        <end position="124"/>
    </location>
</feature>
<dbReference type="SUPFAM" id="SSF56219">
    <property type="entry name" value="DNase I-like"/>
    <property type="match status" value="1"/>
</dbReference>
<feature type="signal peptide" evidence="3">
    <location>
        <begin position="1"/>
        <end position="24"/>
    </location>
</feature>
<evidence type="ECO:0000256" key="2">
    <source>
        <dbReference type="SAM" id="MobiDB-lite"/>
    </source>
</evidence>
<dbReference type="OrthoDB" id="415871at2759"/>
<dbReference type="InterPro" id="IPR036691">
    <property type="entry name" value="Endo/exonu/phosph_ase_sf"/>
</dbReference>
<dbReference type="Gene3D" id="3.30.420.10">
    <property type="entry name" value="Ribonuclease H-like superfamily/Ribonuclease H"/>
    <property type="match status" value="1"/>
</dbReference>
<dbReference type="GO" id="GO:0003676">
    <property type="term" value="F:nucleic acid binding"/>
    <property type="evidence" value="ECO:0007669"/>
    <property type="project" value="InterPro"/>
</dbReference>
<evidence type="ECO:0000313" key="4">
    <source>
        <dbReference type="EMBL" id="CAI3986157.1"/>
    </source>
</evidence>
<organism evidence="4">
    <name type="scientific">Cladocopium goreaui</name>
    <dbReference type="NCBI Taxonomy" id="2562237"/>
    <lineage>
        <taxon>Eukaryota</taxon>
        <taxon>Sar</taxon>
        <taxon>Alveolata</taxon>
        <taxon>Dinophyceae</taxon>
        <taxon>Suessiales</taxon>
        <taxon>Symbiodiniaceae</taxon>
        <taxon>Cladocopium</taxon>
    </lineage>
</organism>
<dbReference type="InterPro" id="IPR036397">
    <property type="entry name" value="RNaseH_sf"/>
</dbReference>
<keyword evidence="1" id="KW-0175">Coiled coil</keyword>
<feature type="chain" id="PRO_5043270171" evidence="3">
    <location>
        <begin position="25"/>
        <end position="3181"/>
    </location>
</feature>
<protein>
    <submittedName>
        <fullName evidence="6">RNase H type-1 domain-containing protein</fullName>
    </submittedName>
</protein>
<dbReference type="SUPFAM" id="SSF53098">
    <property type="entry name" value="Ribonuclease H-like"/>
    <property type="match status" value="1"/>
</dbReference>
<dbReference type="Gene3D" id="3.60.10.10">
    <property type="entry name" value="Endonuclease/exonuclease/phosphatase"/>
    <property type="match status" value="1"/>
</dbReference>
<feature type="coiled-coil region" evidence="1">
    <location>
        <begin position="356"/>
        <end position="383"/>
    </location>
</feature>
<dbReference type="PANTHER" id="PTHR47027:SF20">
    <property type="entry name" value="REVERSE TRANSCRIPTASE-LIKE PROTEIN WITH RNA-DIRECTED DNA POLYMERASE DOMAIN"/>
    <property type="match status" value="1"/>
</dbReference>
<feature type="region of interest" description="Disordered" evidence="2">
    <location>
        <begin position="100"/>
        <end position="167"/>
    </location>
</feature>
<proteinExistence type="predicted"/>
<feature type="region of interest" description="Disordered" evidence="2">
    <location>
        <begin position="544"/>
        <end position="564"/>
    </location>
</feature>
<feature type="compositionally biased region" description="Acidic residues" evidence="2">
    <location>
        <begin position="551"/>
        <end position="561"/>
    </location>
</feature>
<sequence>MCRALISFTFLASILFLGIVTCFCAFVGDSVQIVEEGFTGLSDFDHGKRHCAQGSSKGTCKGPTGLVPFFQSYVHGVKQHGDGQNFQHQVYAQQWGYQDGRYHQGGQKSPRRSQSPRKKSPRGGKGKDHGGFGNLPQFPTLPFQPHGFPQGPPLPPPAGPPPPWLQAATPCNAVQMPVMNMMPMQNAPQQTACHPAPTFVPLAMPAPTLSQNAQETPQSELLNYLQKRSVDLPPDVQQRIQSESRKLGKRAIKDLQAAAKSLGDARTQYEEAIVARTQHISTWKSFLAEAVKNWTEYAKQFEQHEQALQARISSARDQFQEAKEVLETSKTSAGNVVTEISDDEELPALSEASTSAMQITESMRTLSNSLQQLSKEAEAIQVEGPSAKRPRIEEIPGEEVPKEDFLGEFAAREAAQKLSLEMALDGRHEAVWSRSSSSPARTCSRQRLHVGFAEHTELRLCFGDDQTTHDFCLPSFYFNAEMTTWSGCPKIAELKSSRFHVRPWHDGGLARSCKVPQCCRDTGIASTAGNIVQCKITDNHYDNPARRQQQEPEEPDPDVIPDIEHAPPFAQDLQAMAERNTAFTNPDGDGILRLRTWYLHHEHFVTNFHSRIVELDEDWRRWSDDIIGSWRTHLQPGASIFFHLVAPDPYRGYMRQEVHGDIIITQGNDLPRRAGLLTVHYQGNQADPHTYAAASSLEIIVSGRRLVEASDASHWCSSAGHRCSISHGWQHIPFDHNPVHQMNNGHSFSIIITSPQQATGDHEPSREDQHRAHRAAGAHLDLDYEDHDMQFEEAPSPRRSNSGSSSSLRPEDEFGVHIYRLDQPDAHCYLEWGPYRRILYDITRCLMLRRNDVVALHFVRASPMGLHPDHERAVIVQSIRDMPAASREQLILLDIEIHFHALPDGLLAAPSSTRRVLKVLSPLHRSQILMLNGLNDYCELHGDKCIIFENNVIWMQLPFRVNLRLSLNEAIKQSTATEYSDLLYIQHLMKAPRPDTVAALISSHIADFRGASIEHAAFSLSAMVSAQMILRITELHVECRFKFCSVQRGGIPFSMVDFDYVDSGCSIVIQIREHALQFAAPEGDSDISDLMQQPAGDHSPSHWEPEWSPLPAAFTFNPDAPPFCPDQQPVDVRPENLQALHEHWLRTAFSWEDEVASTSVVTWFVDQHNQELHTCRQPRVVRLFQDFDTWERALREAWSDLQLPGAPILIHLVAPAPPNADLEIAAHLLLVQNPQDSLSSCLVSVFESNGIRTDIIQQIAITTQDQALLERLIYGLGLEARCLLPGASMTCSAWLRHRPLQLGHPELIRDGAGIILQLNRREAPFPGETVAVSSSSSTHLLQIGTRLLTRRERRLTHGLVAHTHGPPPATQAVHLVPVTAELPPLPSFVEIPTPVTATAVTQELLSFGIITNISLLSNGLVALCGHPVDTPSQDLAHFVYNSKEDPWKVHLHSQPGMCCSDLDHMKHLYKLGFEKAVILECQPLSSGFIEVQFTVANGEMQTHEQPAKILPPWPPQQPRRLPDKMFNPEDHRADNETCVLNCNISCDDLLAFYTSSRGTLCKTLDGLDLPEVCLQRFASLASHNHFDRLVIYVDGSSQARNRHIAPQLNEEIGIPDAWCFLVLGETYTSSSTSDLTFIGWSAHQVRYGLDHEWSLGADRIGSAIAEREALSWAMLWRIGQNSNIPTLFRSDSMLALQQAQGEIGSLQCDTSFQVLRGSAQLLETALGKEAFGLEHVPGHAGDPFNEFCDWGAKQEGRRGFFLRRPALQLSVWRPLLPYLWMLHGASAGTPCFQGTSFNVPPPDLPPETPPAEPTQRPLRSKLFNFTISIATGNVLTLGRGAQGFSGKLQYLRTQFCDFHLNFLGLQETRSEEGSSFQHGVLRLASGSENNQGGVELWCNLRQPIALSGGKNICLARQHFTVAHRDHRRLLVRVQHDLFDVWILVAYAPHSGYSLSERTLWWQGTQDILAAVKEDHTPLFVCTDANAGLGGPKEENFFATTFRTSSSTSLLCDFMKNFQLCAPIASPVHEGTVCTWTSPSQEEFTIDYVLIPSCWQDRCQRSKVLEEFDLGNQVVDHSVYAVELQWKVTSQWVAQPDSFSGRFDRTKIKSTLPRGFRSFAVSPWHTNVETHLQELNDQFHSQLRHLCPKPRRGPARPYIDDTIWQLRKVKLRHREELKYLRQLMRRETLARIFWAWRHKTTWDTSPSFTFGSSLRVGILKHGLGFRRKASELRAQIASSKAKVLRQTVDDFGSSTTAADIQRQLRPFMGPANKLRQGLAPLPLIKDDNGVPCQSQEAALTRWINFFSEMEGGQRMEISEQRRIWRSNLETLRSFVVDLDITEMPSLTELEHACRHVAAGKASEMDGIPSELLRFCPAAMAKQLYALLLKVSIQGQEPLDHKGGFLIPIWKGKMSKDCCQAFRSILISSMVGKTLHKALRSKQTDLYQTYLHAQQLGGRKGISVVVGGHLVRAFLRLFASRGQPTAVLFIDLQEAFYRVVRPLAIAGSWSDEHIATMAARLRLDHQILQDLHAHLQAPSAVDDAKLSCTAKRAIQALHTDTFFALPGQADRVRTIHGSRPGDSYADVVFGYLMSRVLRNFEAVIEPLDILAKFPQEPAIDLHAKGFPNADLQGQVMIGPCWMDDLAIPLTASNNDKLLSNLAIATSTILDLFRAHAMTPNLNSGKTEILFKPRGPGTQQCRQQLFGPQASGALEAVGEYEVYKINVVTSYLHLGGLTHYSGDLRSEIRRRIAIANQSFNKHRKLIYQNEGISHDKRSEIFNSLILSRLLFGSETWCIKDQKTKEYLHCAVIRLYKRLLRCPSDMHVSDDEVLHRTGMPAPTTLLRMKRLSYLGSLLTIGPSAHWGLLNRDQAWLDLVRDDLQWLWDQLSNTCKLGNPFDHTARWIEVIQHHRGYWRRLLRRAREHSILVASRRFLCTQAHLQIRSLLQDFGLWKKQKSTAFLPSTADTFFGCMQCGVSCRSFAGEGAHMNRKHGLFHPVRSLFQGSQCGACLKEYFSHGKLKAHLIRADACRQQLLGRKLCLPPAPGHGSAQDVAQLASWDGRLPPTQAAGPRQALVPPKDFEIDHLELFETASLKIVELTEDALPDFEDDLRQLIQALPISWTSCVRTLRSLLEALHHAELEHSSHFIELIEHRIVRLMDPSTCCTMICRVFGTEIGPDYGG</sequence>
<name>A0A9P1C7M3_9DINO</name>
<evidence type="ECO:0000313" key="7">
    <source>
        <dbReference type="Proteomes" id="UP001152797"/>
    </source>
</evidence>